<evidence type="ECO:0000313" key="2">
    <source>
        <dbReference type="Proteomes" id="UP000187191"/>
    </source>
</evidence>
<dbReference type="Proteomes" id="UP000187191">
    <property type="component" value="Chromosome"/>
</dbReference>
<protein>
    <submittedName>
        <fullName evidence="1">Uncharacterized protein</fullName>
    </submittedName>
</protein>
<proteinExistence type="predicted"/>
<evidence type="ECO:0000313" key="1">
    <source>
        <dbReference type="EMBL" id="APY84608.1"/>
    </source>
</evidence>
<reference evidence="1 2" key="1">
    <citation type="submission" date="2016-05" db="EMBL/GenBank/DDBJ databases">
        <authorList>
            <person name="Gu J."/>
        </authorList>
    </citation>
    <scope>NUCLEOTIDE SEQUENCE [LARGE SCALE GENOMIC DNA]</scope>
    <source>
        <strain evidence="1 2">ACCC40021</strain>
    </source>
</reference>
<gene>
    <name evidence="1" type="ORF">A7J05_01475</name>
</gene>
<accession>A0ABM6GM58</accession>
<keyword evidence="2" id="KW-1185">Reference proteome</keyword>
<name>A0ABM6GM58_9ACTN</name>
<organism evidence="1 2">
    <name type="scientific">Streptomyces alfalfae</name>
    <dbReference type="NCBI Taxonomy" id="1642299"/>
    <lineage>
        <taxon>Bacteria</taxon>
        <taxon>Bacillati</taxon>
        <taxon>Actinomycetota</taxon>
        <taxon>Actinomycetes</taxon>
        <taxon>Kitasatosporales</taxon>
        <taxon>Streptomycetaceae</taxon>
        <taxon>Streptomyces</taxon>
    </lineage>
</organism>
<sequence length="61" mass="6900">MRALDDGERDLASDMSSGRALVRRLGLCERERAVDRDADRARIQQATQFSELRAVRTHLSA</sequence>
<dbReference type="EMBL" id="CP015588">
    <property type="protein sequence ID" value="APY84608.1"/>
    <property type="molecule type" value="Genomic_DNA"/>
</dbReference>